<keyword evidence="3" id="KW-1185">Reference proteome</keyword>
<feature type="region of interest" description="Disordered" evidence="1">
    <location>
        <begin position="1"/>
        <end position="22"/>
    </location>
</feature>
<gene>
    <name evidence="2" type="ORF">CCMA1212_005300</name>
</gene>
<dbReference type="EMBL" id="PPTA01000006">
    <property type="protein sequence ID" value="TFB02645.1"/>
    <property type="molecule type" value="Genomic_DNA"/>
</dbReference>
<feature type="compositionally biased region" description="Low complexity" evidence="1">
    <location>
        <begin position="53"/>
        <end position="64"/>
    </location>
</feature>
<sequence length="94" mass="10168">MTRHLPCVSSSKSQVSSAQPQPQTPVLAILLGITILGLVPADETVEDRPKVAPQQPHSPSRSRSATQIRARTWILLLIALRNAMVGKGYRSCPS</sequence>
<evidence type="ECO:0000313" key="3">
    <source>
        <dbReference type="Proteomes" id="UP001642720"/>
    </source>
</evidence>
<reference evidence="2 3" key="1">
    <citation type="submission" date="2018-01" db="EMBL/GenBank/DDBJ databases">
        <title>Genome characterization of the sugarcane-associated fungus Trichoderma ghanense CCMA-1212 and their application in lignocelulose bioconversion.</title>
        <authorList>
            <person name="Steindorff A.S."/>
            <person name="Mendes T.D."/>
            <person name="Vilela E.S.D."/>
            <person name="Rodrigues D.S."/>
            <person name="Formighieri E.F."/>
            <person name="Melo I.S."/>
            <person name="Favaro L.C.L."/>
        </authorList>
    </citation>
    <scope>NUCLEOTIDE SEQUENCE [LARGE SCALE GENOMIC DNA]</scope>
    <source>
        <strain evidence="2 3">CCMA-1212</strain>
    </source>
</reference>
<feature type="region of interest" description="Disordered" evidence="1">
    <location>
        <begin position="45"/>
        <end position="66"/>
    </location>
</feature>
<dbReference type="GeneID" id="300577015"/>
<accession>A0ABY2H332</accession>
<name>A0ABY2H332_9HYPO</name>
<dbReference type="Proteomes" id="UP001642720">
    <property type="component" value="Unassembled WGS sequence"/>
</dbReference>
<evidence type="ECO:0000256" key="1">
    <source>
        <dbReference type="SAM" id="MobiDB-lite"/>
    </source>
</evidence>
<organism evidence="2 3">
    <name type="scientific">Trichoderma ghanense</name>
    <dbReference type="NCBI Taxonomy" id="65468"/>
    <lineage>
        <taxon>Eukaryota</taxon>
        <taxon>Fungi</taxon>
        <taxon>Dikarya</taxon>
        <taxon>Ascomycota</taxon>
        <taxon>Pezizomycotina</taxon>
        <taxon>Sordariomycetes</taxon>
        <taxon>Hypocreomycetidae</taxon>
        <taxon>Hypocreales</taxon>
        <taxon>Hypocreaceae</taxon>
        <taxon>Trichoderma</taxon>
    </lineage>
</organism>
<proteinExistence type="predicted"/>
<protein>
    <submittedName>
        <fullName evidence="2">Uncharacterized protein</fullName>
    </submittedName>
</protein>
<comment type="caution">
    <text evidence="2">The sequence shown here is derived from an EMBL/GenBank/DDBJ whole genome shotgun (WGS) entry which is preliminary data.</text>
</comment>
<dbReference type="RefSeq" id="XP_073558846.1">
    <property type="nucleotide sequence ID" value="XM_073702565.1"/>
</dbReference>
<evidence type="ECO:0000313" key="2">
    <source>
        <dbReference type="EMBL" id="TFB02645.1"/>
    </source>
</evidence>